<comment type="caution">
    <text evidence="1">The sequence shown here is derived from an EMBL/GenBank/DDBJ whole genome shotgun (WGS) entry which is preliminary data.</text>
</comment>
<reference evidence="1" key="1">
    <citation type="submission" date="2022-09" db="EMBL/GenBank/DDBJ databases">
        <title>Fusarium specimens isolated from Avocado Roots.</title>
        <authorList>
            <person name="Stajich J."/>
            <person name="Roper C."/>
            <person name="Heimlech-Rivalta G."/>
        </authorList>
    </citation>
    <scope>NUCLEOTIDE SEQUENCE</scope>
    <source>
        <strain evidence="1">CF00095</strain>
    </source>
</reference>
<dbReference type="EMBL" id="JAOQBH010000003">
    <property type="protein sequence ID" value="KAJ4138716.1"/>
    <property type="molecule type" value="Genomic_DNA"/>
</dbReference>
<name>A0ABQ8RNS4_FUSEQ</name>
<accession>A0ABQ8RNS4</accession>
<keyword evidence="2" id="KW-1185">Reference proteome</keyword>
<gene>
    <name evidence="1" type="ORF">NW768_002576</name>
</gene>
<proteinExistence type="predicted"/>
<evidence type="ECO:0000313" key="1">
    <source>
        <dbReference type="EMBL" id="KAJ4138716.1"/>
    </source>
</evidence>
<protein>
    <submittedName>
        <fullName evidence="1">Uncharacterized protein</fullName>
    </submittedName>
</protein>
<sequence length="214" mass="25377">MNRIIDKFWDWALGDAVRNQEPYYEEADLEWVRGVLPLLIVRSSIHYGGDEAIEYHRPKLGPDWEKFKATNMAQCYTLVRKLPRHTDTLDPEGTSAAYRMLQDWDPEFRKIKIFGKLYHGDSVELPKELYDLEYLESWLFVNVMARYSRVNVDLAEEALPILYETRYYAYYLMIFEQGKTLGDVRADRLKNQELEAARNVPDWIMPLEFQVPLL</sequence>
<evidence type="ECO:0000313" key="2">
    <source>
        <dbReference type="Proteomes" id="UP001152024"/>
    </source>
</evidence>
<dbReference type="Proteomes" id="UP001152024">
    <property type="component" value="Unassembled WGS sequence"/>
</dbReference>
<organism evidence="1 2">
    <name type="scientific">Fusarium equiseti</name>
    <name type="common">Fusarium scirpi</name>
    <dbReference type="NCBI Taxonomy" id="61235"/>
    <lineage>
        <taxon>Eukaryota</taxon>
        <taxon>Fungi</taxon>
        <taxon>Dikarya</taxon>
        <taxon>Ascomycota</taxon>
        <taxon>Pezizomycotina</taxon>
        <taxon>Sordariomycetes</taxon>
        <taxon>Hypocreomycetidae</taxon>
        <taxon>Hypocreales</taxon>
        <taxon>Nectriaceae</taxon>
        <taxon>Fusarium</taxon>
        <taxon>Fusarium incarnatum-equiseti species complex</taxon>
    </lineage>
</organism>